<organism evidence="2 3">
    <name type="scientific">Rubrivirga litoralis</name>
    <dbReference type="NCBI Taxonomy" id="3075598"/>
    <lineage>
        <taxon>Bacteria</taxon>
        <taxon>Pseudomonadati</taxon>
        <taxon>Rhodothermota</taxon>
        <taxon>Rhodothermia</taxon>
        <taxon>Rhodothermales</taxon>
        <taxon>Rubricoccaceae</taxon>
        <taxon>Rubrivirga</taxon>
    </lineage>
</organism>
<dbReference type="Gene3D" id="3.30.420.40">
    <property type="match status" value="2"/>
</dbReference>
<keyword evidence="3" id="KW-1185">Reference proteome</keyword>
<keyword evidence="2" id="KW-0808">Transferase</keyword>
<dbReference type="PANTHER" id="PTHR11735:SF11">
    <property type="entry name" value="TRNA THREONYLCARBAMOYLADENOSINE BIOSYNTHESIS PROTEIN TSAB"/>
    <property type="match status" value="1"/>
</dbReference>
<accession>A0ABU3BRI9</accession>
<dbReference type="EMBL" id="JAVRHT010000018">
    <property type="protein sequence ID" value="MDT0631865.1"/>
    <property type="molecule type" value="Genomic_DNA"/>
</dbReference>
<evidence type="ECO:0000313" key="3">
    <source>
        <dbReference type="Proteomes" id="UP001267426"/>
    </source>
</evidence>
<dbReference type="NCBIfam" id="TIGR03725">
    <property type="entry name" value="T6A_YeaZ"/>
    <property type="match status" value="1"/>
</dbReference>
<reference evidence="2 3" key="1">
    <citation type="submission" date="2023-09" db="EMBL/GenBank/DDBJ databases">
        <authorList>
            <person name="Rey-Velasco X."/>
        </authorList>
    </citation>
    <scope>NUCLEOTIDE SEQUENCE [LARGE SCALE GENOMIC DNA]</scope>
    <source>
        <strain evidence="2 3">F394</strain>
    </source>
</reference>
<sequence>MLTLGIETAADVCAVALLDGDDLLVRSAVHVPRAHGRRLAPLVAEALAHAGRDAADLDLVAVSAGPGSYTGLRIGMSTAKGLCLSTGAGLAAVPTLRALADGVGGAVVVALPSRRGEVYAALYDGDAEVREPTALALDDLAGWLPPAPPGGFALGGPGAGRIADADPERPWRRLALVPDAVAVARRGQAEARAGRLADLAAAEPAYLKPVAAVRPRGIFPG</sequence>
<dbReference type="InterPro" id="IPR000905">
    <property type="entry name" value="Gcp-like_dom"/>
</dbReference>
<evidence type="ECO:0000313" key="2">
    <source>
        <dbReference type="EMBL" id="MDT0631865.1"/>
    </source>
</evidence>
<dbReference type="CDD" id="cd24032">
    <property type="entry name" value="ASKHA_NBD_TsaB"/>
    <property type="match status" value="1"/>
</dbReference>
<protein>
    <submittedName>
        <fullName evidence="2">tRNA (Adenosine(37)-N6)-threonylcarbamoyltransferase complex dimerization subunit type 1 TsaB</fullName>
        <ecNumber evidence="2">2.3.1.234</ecNumber>
    </submittedName>
</protein>
<feature type="domain" description="Gcp-like" evidence="1">
    <location>
        <begin position="32"/>
        <end position="144"/>
    </location>
</feature>
<dbReference type="InterPro" id="IPR022496">
    <property type="entry name" value="T6A_TsaB"/>
</dbReference>
<dbReference type="RefSeq" id="WP_311663257.1">
    <property type="nucleotide sequence ID" value="NZ_JAVRHT010000018.1"/>
</dbReference>
<proteinExistence type="predicted"/>
<dbReference type="InterPro" id="IPR043129">
    <property type="entry name" value="ATPase_NBD"/>
</dbReference>
<comment type="caution">
    <text evidence="2">The sequence shown here is derived from an EMBL/GenBank/DDBJ whole genome shotgun (WGS) entry which is preliminary data.</text>
</comment>
<gene>
    <name evidence="2" type="primary">tsaB</name>
    <name evidence="2" type="ORF">RM540_08925</name>
</gene>
<dbReference type="EC" id="2.3.1.234" evidence="2"/>
<name>A0ABU3BRI9_9BACT</name>
<dbReference type="PANTHER" id="PTHR11735">
    <property type="entry name" value="TRNA N6-ADENOSINE THREONYLCARBAMOYLTRANSFERASE"/>
    <property type="match status" value="1"/>
</dbReference>
<dbReference type="Proteomes" id="UP001267426">
    <property type="component" value="Unassembled WGS sequence"/>
</dbReference>
<dbReference type="Pfam" id="PF00814">
    <property type="entry name" value="TsaD"/>
    <property type="match status" value="1"/>
</dbReference>
<evidence type="ECO:0000259" key="1">
    <source>
        <dbReference type="Pfam" id="PF00814"/>
    </source>
</evidence>
<dbReference type="GO" id="GO:0061711">
    <property type="term" value="F:tRNA N(6)-L-threonylcarbamoyladenine synthase activity"/>
    <property type="evidence" value="ECO:0007669"/>
    <property type="project" value="UniProtKB-EC"/>
</dbReference>
<keyword evidence="2" id="KW-0012">Acyltransferase</keyword>
<dbReference type="SUPFAM" id="SSF53067">
    <property type="entry name" value="Actin-like ATPase domain"/>
    <property type="match status" value="2"/>
</dbReference>